<name>U2X7M2_GEOKU</name>
<organism evidence="1 2">
    <name type="scientific">Geobacillus kaustophilus GBlys</name>
    <dbReference type="NCBI Taxonomy" id="1337888"/>
    <lineage>
        <taxon>Bacteria</taxon>
        <taxon>Bacillati</taxon>
        <taxon>Bacillota</taxon>
        <taxon>Bacilli</taxon>
        <taxon>Bacillales</taxon>
        <taxon>Anoxybacillaceae</taxon>
        <taxon>Geobacillus</taxon>
        <taxon>Geobacillus thermoleovorans group</taxon>
    </lineage>
</organism>
<dbReference type="EMBL" id="BASG01000045">
    <property type="protein sequence ID" value="GAD14960.1"/>
    <property type="molecule type" value="Genomic_DNA"/>
</dbReference>
<protein>
    <submittedName>
        <fullName evidence="1">Uncharacterized protein</fullName>
    </submittedName>
</protein>
<evidence type="ECO:0000313" key="2">
    <source>
        <dbReference type="Proteomes" id="UP000016424"/>
    </source>
</evidence>
<dbReference type="AlphaFoldDB" id="U2X7M2"/>
<reference evidence="2" key="1">
    <citation type="journal article" date="2013" name="Genome">
        <title>Draft Genome Sequence of Geobacillus kaustophilus GBlys, a Lysogenic Strain with Bacteriophage phiOH2.</title>
        <authorList>
            <person name="Doi K."/>
            <person name="Mori K."/>
            <person name="Martono H."/>
            <person name="Nagayoshi Y."/>
            <person name="Fujino Y."/>
            <person name="Tashiro K."/>
            <person name="Kuhara S."/>
            <person name="Ohshima T."/>
        </authorList>
    </citation>
    <scope>NUCLEOTIDE SEQUENCE [LARGE SCALE GENOMIC DNA]</scope>
    <source>
        <strain evidence="2">GBlys</strain>
    </source>
</reference>
<dbReference type="Proteomes" id="UP000016424">
    <property type="component" value="Unassembled WGS sequence"/>
</dbReference>
<proteinExistence type="predicted"/>
<accession>U2X7M2</accession>
<evidence type="ECO:0000313" key="1">
    <source>
        <dbReference type="EMBL" id="GAD14960.1"/>
    </source>
</evidence>
<comment type="caution">
    <text evidence="1">The sequence shown here is derived from an EMBL/GenBank/DDBJ whole genome shotgun (WGS) entry which is preliminary data.</text>
</comment>
<sequence length="156" mass="17124">MRPAIIHTYGSSIRQAVHPASIPPVAAKNRLGTMTFFLPMRSLIYPATGMNKIATIEYIVITKLDCTGVMPSCFPMTGSTGISIEFPSVITRGIEASAATVHPRPTCLPVCFGSCIVHSIVPFLPYVLVFTIPLSSPFSRHTCERKMRNKWMLPSK</sequence>
<gene>
    <name evidence="1" type="ORF">GBL_3177</name>
</gene>